<dbReference type="AlphaFoldDB" id="E9J801"/>
<feature type="non-terminal residue" evidence="1">
    <location>
        <position position="215"/>
    </location>
</feature>
<sequence length="215" mass="25349">WTKSVSFNASLHVICLPWRLEENNSKLLFYKSTHKNLYYFWAVTTDSKIAKGVILPLAERMVLKLVREAKIEAEQEVQLYLILELQDKNEEVLNLLCSPLASYISYIPQRECDHQRNMLCLCSTLRTKRTIAKKIRRNIIKNQANETKLYYSERVENLDALLTKFEKYDLHTGLDEKDDVTCHYYDTWTSKCRTNLRVGTEIPQILFPIHIKAFK</sequence>
<dbReference type="HOGENOM" id="CLU_1286160_0_0_1"/>
<evidence type="ECO:0000313" key="1">
    <source>
        <dbReference type="EMBL" id="EFZ11052.1"/>
    </source>
</evidence>
<accession>E9J801</accession>
<reference evidence="1" key="1">
    <citation type="journal article" date="2011" name="Proc. Natl. Acad. Sci. U.S.A.">
        <title>The genome of the fire ant Solenopsis invicta.</title>
        <authorList>
            <person name="Wurm Y."/>
            <person name="Wang J."/>
            <person name="Riba-Grognuz O."/>
            <person name="Corona M."/>
            <person name="Nygaard S."/>
            <person name="Hunt B.G."/>
            <person name="Ingram K.K."/>
            <person name="Falquet L."/>
            <person name="Nipitwattanaphon M."/>
            <person name="Gotzek D."/>
            <person name="Dijkstra M.B."/>
            <person name="Oettler J."/>
            <person name="Comtesse F."/>
            <person name="Shih C.J."/>
            <person name="Wu W.J."/>
            <person name="Yang C.C."/>
            <person name="Thomas J."/>
            <person name="Beaudoing E."/>
            <person name="Pradervand S."/>
            <person name="Flegel V."/>
            <person name="Cook E.D."/>
            <person name="Fabbretti R."/>
            <person name="Stockinger H."/>
            <person name="Long L."/>
            <person name="Farmerie W.G."/>
            <person name="Oakey J."/>
            <person name="Boomsma J.J."/>
            <person name="Pamilo P."/>
            <person name="Yi S.V."/>
            <person name="Heinze J."/>
            <person name="Goodisman M.A."/>
            <person name="Farinelli L."/>
            <person name="Harshman K."/>
            <person name="Hulo N."/>
            <person name="Cerutti L."/>
            <person name="Xenarios I."/>
            <person name="Shoemaker D."/>
            <person name="Keller L."/>
        </authorList>
    </citation>
    <scope>NUCLEOTIDE SEQUENCE [LARGE SCALE GENOMIC DNA]</scope>
</reference>
<feature type="non-terminal residue" evidence="1">
    <location>
        <position position="1"/>
    </location>
</feature>
<proteinExistence type="predicted"/>
<organism>
    <name type="scientific">Solenopsis invicta</name>
    <name type="common">Red imported fire ant</name>
    <name type="synonym">Solenopsis wagneri</name>
    <dbReference type="NCBI Taxonomy" id="13686"/>
    <lineage>
        <taxon>Eukaryota</taxon>
        <taxon>Metazoa</taxon>
        <taxon>Ecdysozoa</taxon>
        <taxon>Arthropoda</taxon>
        <taxon>Hexapoda</taxon>
        <taxon>Insecta</taxon>
        <taxon>Pterygota</taxon>
        <taxon>Neoptera</taxon>
        <taxon>Endopterygota</taxon>
        <taxon>Hymenoptera</taxon>
        <taxon>Apocrita</taxon>
        <taxon>Aculeata</taxon>
        <taxon>Formicoidea</taxon>
        <taxon>Formicidae</taxon>
        <taxon>Myrmicinae</taxon>
        <taxon>Solenopsis</taxon>
    </lineage>
</organism>
<dbReference type="EMBL" id="GL768702">
    <property type="protein sequence ID" value="EFZ11052.1"/>
    <property type="molecule type" value="Genomic_DNA"/>
</dbReference>
<gene>
    <name evidence="1" type="ORF">SINV_08165</name>
</gene>
<name>E9J801_SOLIN</name>
<protein>
    <submittedName>
        <fullName evidence="1">Uncharacterized protein</fullName>
    </submittedName>
</protein>